<dbReference type="InterPro" id="IPR036890">
    <property type="entry name" value="HATPase_C_sf"/>
</dbReference>
<dbReference type="CDD" id="cd17574">
    <property type="entry name" value="REC_OmpR"/>
    <property type="match status" value="1"/>
</dbReference>
<dbReference type="Pfam" id="PF07494">
    <property type="entry name" value="Reg_prop"/>
    <property type="match status" value="3"/>
</dbReference>
<dbReference type="Gene3D" id="2.60.40.10">
    <property type="entry name" value="Immunoglobulins"/>
    <property type="match status" value="1"/>
</dbReference>
<dbReference type="Pfam" id="PF12833">
    <property type="entry name" value="HTH_18"/>
    <property type="match status" value="1"/>
</dbReference>
<keyword evidence="6" id="KW-0804">Transcription</keyword>
<sequence>MGQEFYFKHYKVENGLSHNTVLSSLQDERGFLWFGTKDGLNRFDGYTFKVFHYDSENPQGLGGNFVESLHEYGGKLWIGTDNGLFSYDERFENFEAIEASLNFPVLDIDHDNNGNLWFVSGNSLVKYEVATKKTTRFDKKDFFQVEDITRTIDGGIWGANENFLFRYDNKTNAFKTIEIGSENKSMLPLRISKIFSLNTNTLLIGTQNHGVISFDISKEVSRKLLPDSEDPLYVRDFSLKNDDELWIATESGLYIYNLEKDTYQNLRKNYNDPYALSDNALYSLTLDDENGMWIGSYFGGINYYPKQYSRFDKYFPKTGENSISGKAVREIRKDDKGNLWIGTEDAGLNKFNPNTGKFTNYRPSGSGRTLSHYNIHAILPRGDKLWAGTFEHGLDIMDINTGKILKHYSEEDGHGLSSNFVFALYEDESGNIFAVTASGIQSYDFGTDAFTTLDAFDENTFFTAFLKDNKGIFWAGTYWDGLYNFNPNTNKKRVFKYDNDNPHSISSNGVNSIFQDSGGTIWITTESGLNRYRDDTKDFKTYSIKDGFPSNVFYSIIEGDDGILWISTSNGLVAFDPTSDEKRIFSKANGLLSDQFNYNSAFKDDNGTHYFGSVGGMVSFNPSNFSENTYQPPVFITGLQINNTEVGVSEKGSPLKESVTRTDKIELKPDQSSFSIDFAALGFTAPETTEYWYKLEGLDDDWIDLKKKNSISFTQLPAGNYTFKVKALNNNGIWSKESSPLKIEVLPVFWKSNWAYFLYAMLLALLIFIGFRMYHQRVKAKNVQRIRQLNNRKEKEIYEAKIEFFTNISHEIRTPLTLIKSPLEKIIRKMSELPEVSENLSIIEKNTNRLLDLVNQLLDFRKTENERVNLTFVDTNISELVLKTHERFSEAIEDKDVDFDLDLGKKDVHAFVDAEALRKILSNLFGNAIKYASKKVKVVLDSDEDKLKLIINNDGKLIPAHLKDKIFEPFYRVSGMENQSGTGIGLALARSLTEMHEGSLNLDTSNGAMNSFVLQLPIHQEREFMIRPSTVQKFDIETPVSEEEVVSNGRSSILLVEDSEELLDFLAQELKEDYLVFKATNGEDALKFLEEENIQLIVSDVMMPGIDGFTLCKKVKTNLEMSHIPVILLTSKSAMTAKLEGLESGADAYIEKPFSMKHLKVNVTNLIENRRHIMAHYASSPLAHIRSIANTKTDETFIEKLDDVIYENMADHDLNVETLAEIMHMSRSTLYRKIKDISNLSPNELINITRLKKSAELLKTGKYRIFEVAEIVGYNSATSFGRNFQKQFEMTPSEYMNSNSDF</sequence>
<dbReference type="PROSITE" id="PS00041">
    <property type="entry name" value="HTH_ARAC_FAMILY_1"/>
    <property type="match status" value="1"/>
</dbReference>
<evidence type="ECO:0000256" key="1">
    <source>
        <dbReference type="ARBA" id="ARBA00000085"/>
    </source>
</evidence>
<dbReference type="SMART" id="SM00387">
    <property type="entry name" value="HATPase_c"/>
    <property type="match status" value="1"/>
</dbReference>
<dbReference type="Gene3D" id="1.10.10.60">
    <property type="entry name" value="Homeodomain-like"/>
    <property type="match status" value="1"/>
</dbReference>
<dbReference type="EC" id="2.7.13.3" evidence="2"/>
<dbReference type="InterPro" id="IPR013783">
    <property type="entry name" value="Ig-like_fold"/>
</dbReference>
<dbReference type="PANTHER" id="PTHR43547:SF2">
    <property type="entry name" value="HYBRID SIGNAL TRANSDUCTION HISTIDINE KINASE C"/>
    <property type="match status" value="1"/>
</dbReference>
<dbReference type="SUPFAM" id="SSF55874">
    <property type="entry name" value="ATPase domain of HSP90 chaperone/DNA topoisomerase II/histidine kinase"/>
    <property type="match status" value="1"/>
</dbReference>
<dbReference type="SMART" id="SM00448">
    <property type="entry name" value="REC"/>
    <property type="match status" value="1"/>
</dbReference>
<dbReference type="GO" id="GO:0000155">
    <property type="term" value="F:phosphorelay sensor kinase activity"/>
    <property type="evidence" value="ECO:0007669"/>
    <property type="project" value="InterPro"/>
</dbReference>
<dbReference type="KEGG" id="marb:CJ263_05505"/>
<dbReference type="SUPFAM" id="SSF46689">
    <property type="entry name" value="Homeodomain-like"/>
    <property type="match status" value="1"/>
</dbReference>
<dbReference type="Pfam" id="PF07495">
    <property type="entry name" value="Y_Y_Y"/>
    <property type="match status" value="1"/>
</dbReference>
<dbReference type="SUPFAM" id="SSF47384">
    <property type="entry name" value="Homodimeric domain of signal transducing histidine kinase"/>
    <property type="match status" value="1"/>
</dbReference>
<keyword evidence="4" id="KW-0805">Transcription regulation</keyword>
<dbReference type="SUPFAM" id="SSF63829">
    <property type="entry name" value="Calcium-dependent phosphotriesterase"/>
    <property type="match status" value="2"/>
</dbReference>
<evidence type="ECO:0000256" key="4">
    <source>
        <dbReference type="ARBA" id="ARBA00023015"/>
    </source>
</evidence>
<dbReference type="Gene3D" id="3.30.565.10">
    <property type="entry name" value="Histidine kinase-like ATPase, C-terminal domain"/>
    <property type="match status" value="1"/>
</dbReference>
<dbReference type="InterPro" id="IPR018060">
    <property type="entry name" value="HTH_AraC"/>
</dbReference>
<dbReference type="InterPro" id="IPR005467">
    <property type="entry name" value="His_kinase_dom"/>
</dbReference>
<dbReference type="InterPro" id="IPR001789">
    <property type="entry name" value="Sig_transdc_resp-reg_receiver"/>
</dbReference>
<dbReference type="FunFam" id="2.60.40.10:FF:000791">
    <property type="entry name" value="Two-component system sensor histidine kinase/response regulator"/>
    <property type="match status" value="1"/>
</dbReference>
<evidence type="ECO:0000256" key="5">
    <source>
        <dbReference type="ARBA" id="ARBA00023125"/>
    </source>
</evidence>
<dbReference type="InterPro" id="IPR015943">
    <property type="entry name" value="WD40/YVTN_repeat-like_dom_sf"/>
</dbReference>
<dbReference type="Gene3D" id="2.130.10.10">
    <property type="entry name" value="YVTN repeat-like/Quinoprotein amine dehydrogenase"/>
    <property type="match status" value="2"/>
</dbReference>
<keyword evidence="7" id="KW-0418">Kinase</keyword>
<dbReference type="Gene3D" id="3.40.50.2300">
    <property type="match status" value="1"/>
</dbReference>
<dbReference type="GO" id="GO:0003700">
    <property type="term" value="F:DNA-binding transcription factor activity"/>
    <property type="evidence" value="ECO:0007669"/>
    <property type="project" value="InterPro"/>
</dbReference>
<protein>
    <recommendedName>
        <fullName evidence="2">histidine kinase</fullName>
        <ecNumber evidence="2">2.7.13.3</ecNumber>
    </recommendedName>
</protein>
<dbReference type="PROSITE" id="PS01124">
    <property type="entry name" value="HTH_ARAC_FAMILY_2"/>
    <property type="match status" value="1"/>
</dbReference>
<dbReference type="InterPro" id="IPR018062">
    <property type="entry name" value="HTH_AraC-typ_CS"/>
</dbReference>
<dbReference type="Pfam" id="PF00512">
    <property type="entry name" value="HisKA"/>
    <property type="match status" value="1"/>
</dbReference>
<dbReference type="InterPro" id="IPR004358">
    <property type="entry name" value="Sig_transdc_His_kin-like_C"/>
</dbReference>
<keyword evidence="8" id="KW-1185">Reference proteome</keyword>
<dbReference type="CDD" id="cd00082">
    <property type="entry name" value="HisKA"/>
    <property type="match status" value="1"/>
</dbReference>
<dbReference type="Pfam" id="PF00072">
    <property type="entry name" value="Response_reg"/>
    <property type="match status" value="1"/>
</dbReference>
<dbReference type="SUPFAM" id="SSF50969">
    <property type="entry name" value="YVTN repeat-like/Quinoprotein amine dehydrogenase"/>
    <property type="match status" value="1"/>
</dbReference>
<keyword evidence="3" id="KW-0597">Phosphoprotein</keyword>
<evidence type="ECO:0000256" key="6">
    <source>
        <dbReference type="ARBA" id="ARBA00023163"/>
    </source>
</evidence>
<dbReference type="CDD" id="cd00075">
    <property type="entry name" value="HATPase"/>
    <property type="match status" value="1"/>
</dbReference>
<dbReference type="SUPFAM" id="SSF52172">
    <property type="entry name" value="CheY-like"/>
    <property type="match status" value="1"/>
</dbReference>
<dbReference type="InterPro" id="IPR009057">
    <property type="entry name" value="Homeodomain-like_sf"/>
</dbReference>
<evidence type="ECO:0000256" key="2">
    <source>
        <dbReference type="ARBA" id="ARBA00012438"/>
    </source>
</evidence>
<dbReference type="PROSITE" id="PS50110">
    <property type="entry name" value="RESPONSE_REGULATORY"/>
    <property type="match status" value="1"/>
</dbReference>
<dbReference type="PANTHER" id="PTHR43547">
    <property type="entry name" value="TWO-COMPONENT HISTIDINE KINASE"/>
    <property type="match status" value="1"/>
</dbReference>
<dbReference type="SMART" id="SM00342">
    <property type="entry name" value="HTH_ARAC"/>
    <property type="match status" value="1"/>
</dbReference>
<dbReference type="InterPro" id="IPR003661">
    <property type="entry name" value="HisK_dim/P_dom"/>
</dbReference>
<dbReference type="Proteomes" id="UP000215244">
    <property type="component" value="Chromosome"/>
</dbReference>
<gene>
    <name evidence="7" type="ORF">CJ263_05505</name>
</gene>
<dbReference type="Gene3D" id="1.10.287.130">
    <property type="match status" value="1"/>
</dbReference>
<evidence type="ECO:0000313" key="7">
    <source>
        <dbReference type="EMBL" id="ASV29715.1"/>
    </source>
</evidence>
<reference evidence="7 8" key="1">
    <citation type="submission" date="2017-08" db="EMBL/GenBank/DDBJ databases">
        <title>The complete genome sequence of Maribacter sp. B1, isolated from deep-sea sediment.</title>
        <authorList>
            <person name="Wu Y.-H."/>
            <person name="Cheng H."/>
            <person name="Xu X.-W."/>
        </authorList>
    </citation>
    <scope>NUCLEOTIDE SEQUENCE [LARGE SCALE GENOMIC DNA]</scope>
    <source>
        <strain evidence="7 8">B1</strain>
    </source>
</reference>
<keyword evidence="5" id="KW-0238">DNA-binding</keyword>
<dbReference type="PROSITE" id="PS50109">
    <property type="entry name" value="HIS_KIN"/>
    <property type="match status" value="1"/>
</dbReference>
<keyword evidence="7" id="KW-0808">Transferase</keyword>
<dbReference type="OrthoDB" id="358279at2"/>
<name>A0A223V2T5_9FLAO</name>
<evidence type="ECO:0000256" key="3">
    <source>
        <dbReference type="ARBA" id="ARBA00022553"/>
    </source>
</evidence>
<dbReference type="InterPro" id="IPR003594">
    <property type="entry name" value="HATPase_dom"/>
</dbReference>
<dbReference type="GO" id="GO:0043565">
    <property type="term" value="F:sequence-specific DNA binding"/>
    <property type="evidence" value="ECO:0007669"/>
    <property type="project" value="InterPro"/>
</dbReference>
<comment type="catalytic activity">
    <reaction evidence="1">
        <text>ATP + protein L-histidine = ADP + protein N-phospho-L-histidine.</text>
        <dbReference type="EC" id="2.7.13.3"/>
    </reaction>
</comment>
<dbReference type="InterPro" id="IPR011044">
    <property type="entry name" value="Quino_amine_DH_bsu"/>
</dbReference>
<dbReference type="SMART" id="SM00388">
    <property type="entry name" value="HisKA"/>
    <property type="match status" value="1"/>
</dbReference>
<dbReference type="Pfam" id="PF02518">
    <property type="entry name" value="HATPase_c"/>
    <property type="match status" value="1"/>
</dbReference>
<organism evidence="7 8">
    <name type="scientific">Maribacter cobaltidurans</name>
    <dbReference type="NCBI Taxonomy" id="1178778"/>
    <lineage>
        <taxon>Bacteria</taxon>
        <taxon>Pseudomonadati</taxon>
        <taxon>Bacteroidota</taxon>
        <taxon>Flavobacteriia</taxon>
        <taxon>Flavobacteriales</taxon>
        <taxon>Flavobacteriaceae</taxon>
        <taxon>Maribacter</taxon>
    </lineage>
</organism>
<evidence type="ECO:0000313" key="8">
    <source>
        <dbReference type="Proteomes" id="UP000215244"/>
    </source>
</evidence>
<dbReference type="FunFam" id="1.10.287.130:FF:000045">
    <property type="entry name" value="Two-component system sensor histidine kinase/response regulator"/>
    <property type="match status" value="1"/>
</dbReference>
<dbReference type="InterPro" id="IPR011110">
    <property type="entry name" value="Reg_prop"/>
</dbReference>
<proteinExistence type="predicted"/>
<accession>A0A223V2T5</accession>
<dbReference type="InterPro" id="IPR036097">
    <property type="entry name" value="HisK_dim/P_sf"/>
</dbReference>
<dbReference type="InterPro" id="IPR011006">
    <property type="entry name" value="CheY-like_superfamily"/>
</dbReference>
<dbReference type="EMBL" id="CP022957">
    <property type="protein sequence ID" value="ASV29715.1"/>
    <property type="molecule type" value="Genomic_DNA"/>
</dbReference>
<dbReference type="PRINTS" id="PR00344">
    <property type="entry name" value="BCTRLSENSOR"/>
</dbReference>
<dbReference type="InterPro" id="IPR011123">
    <property type="entry name" value="Y_Y_Y"/>
</dbReference>